<organism evidence="4 5">
    <name type="scientific">Caenorhabditis remanei</name>
    <name type="common">Caenorhabditis vulgaris</name>
    <dbReference type="NCBI Taxonomy" id="31234"/>
    <lineage>
        <taxon>Eukaryota</taxon>
        <taxon>Metazoa</taxon>
        <taxon>Ecdysozoa</taxon>
        <taxon>Nematoda</taxon>
        <taxon>Chromadorea</taxon>
        <taxon>Rhabditida</taxon>
        <taxon>Rhabditina</taxon>
        <taxon>Rhabditomorpha</taxon>
        <taxon>Rhabditoidea</taxon>
        <taxon>Rhabditidae</taxon>
        <taxon>Peloderinae</taxon>
        <taxon>Caenorhabditis</taxon>
    </lineage>
</organism>
<feature type="domain" description="Hint" evidence="3">
    <location>
        <begin position="45"/>
        <end position="156"/>
    </location>
</feature>
<dbReference type="PANTHER" id="PTHR46706">
    <property type="entry name" value="PROTEIN QUA-1-RELATED"/>
    <property type="match status" value="1"/>
</dbReference>
<dbReference type="GO" id="GO:0016540">
    <property type="term" value="P:protein autoprocessing"/>
    <property type="evidence" value="ECO:0007669"/>
    <property type="project" value="InterPro"/>
</dbReference>
<dbReference type="InterPro" id="IPR036844">
    <property type="entry name" value="Hint_dom_sf"/>
</dbReference>
<name>A0A6A5G016_CAERE</name>
<evidence type="ECO:0000256" key="1">
    <source>
        <dbReference type="SAM" id="SignalP"/>
    </source>
</evidence>
<keyword evidence="1" id="KW-0732">Signal</keyword>
<dbReference type="GeneID" id="9825709"/>
<dbReference type="PANTHER" id="PTHR46706:SF7">
    <property type="entry name" value="GROUNDHOG (HEDGEHOG-LIKE FAMILY)-RELATED"/>
    <property type="match status" value="1"/>
</dbReference>
<dbReference type="CDD" id="cd00081">
    <property type="entry name" value="Hint"/>
    <property type="match status" value="1"/>
</dbReference>
<dbReference type="PROSITE" id="PS51257">
    <property type="entry name" value="PROKAR_LIPOPROTEIN"/>
    <property type="match status" value="1"/>
</dbReference>
<feature type="chain" id="PRO_5025649602" evidence="1">
    <location>
        <begin position="21"/>
        <end position="248"/>
    </location>
</feature>
<evidence type="ECO:0000313" key="5">
    <source>
        <dbReference type="Proteomes" id="UP000483820"/>
    </source>
</evidence>
<gene>
    <name evidence="4" type="ORF">GCK72_024481</name>
</gene>
<proteinExistence type="predicted"/>
<sequence>MKKMWFFLSVFCLSFSGISCNSLLDVARYAIHEFKLPFFSDTDGHACFSTDSWMTTPTGKKRMDQVAIGDLVLTGNLTATYYTPIISWMHREPNNRYNFVTIMTEYGKMLAVSAKHLVYRNLCDENYAEYVRYLPKGRDVVFAEDLKIGDCLVLLYKGKYRQQRVMRISITERKGIFAPITENGRIIVNDIVASVYSGIKHTRLQGQFYGNVAYFQSWMRLFGESVFNQVSVPIGSALASDLLRLVVP</sequence>
<dbReference type="Pfam" id="PF01079">
    <property type="entry name" value="Hint"/>
    <property type="match status" value="1"/>
</dbReference>
<protein>
    <submittedName>
        <fullName evidence="4">Uncharacterized protein</fullName>
    </submittedName>
</protein>
<evidence type="ECO:0000313" key="4">
    <source>
        <dbReference type="EMBL" id="KAF1748014.1"/>
    </source>
</evidence>
<dbReference type="InterPro" id="IPR052140">
    <property type="entry name" value="Dev_Signal_Hedgehog-like"/>
</dbReference>
<dbReference type="InterPro" id="IPR003586">
    <property type="entry name" value="Hint_dom_C"/>
</dbReference>
<feature type="domain" description="Hint" evidence="2">
    <location>
        <begin position="157"/>
        <end position="201"/>
    </location>
</feature>
<accession>A0A6A5G016</accession>
<dbReference type="SUPFAM" id="SSF51294">
    <property type="entry name" value="Hedgehog/intein (Hint) domain"/>
    <property type="match status" value="1"/>
</dbReference>
<dbReference type="AlphaFoldDB" id="A0A6A5G016"/>
<dbReference type="Gene3D" id="2.170.16.10">
    <property type="entry name" value="Hedgehog/Intein (Hint) domain"/>
    <property type="match status" value="1"/>
</dbReference>
<dbReference type="InterPro" id="IPR003587">
    <property type="entry name" value="Hint_dom_N"/>
</dbReference>
<feature type="signal peptide" evidence="1">
    <location>
        <begin position="1"/>
        <end position="20"/>
    </location>
</feature>
<evidence type="ECO:0000259" key="3">
    <source>
        <dbReference type="SMART" id="SM00306"/>
    </source>
</evidence>
<dbReference type="RefSeq" id="XP_003118488.2">
    <property type="nucleotide sequence ID" value="XM_003118440.2"/>
</dbReference>
<dbReference type="InterPro" id="IPR001767">
    <property type="entry name" value="Hedgehog_Hint"/>
</dbReference>
<dbReference type="SMART" id="SM00306">
    <property type="entry name" value="HintN"/>
    <property type="match status" value="1"/>
</dbReference>
<dbReference type="KEGG" id="crq:GCK72_024481"/>
<reference evidence="4 5" key="1">
    <citation type="submission" date="2019-12" db="EMBL/GenBank/DDBJ databases">
        <title>Chromosome-level assembly of the Caenorhabditis remanei genome.</title>
        <authorList>
            <person name="Teterina A.A."/>
            <person name="Willis J.H."/>
            <person name="Phillips P.C."/>
        </authorList>
    </citation>
    <scope>NUCLEOTIDE SEQUENCE [LARGE SCALE GENOMIC DNA]</scope>
    <source>
        <strain evidence="4 5">PX506</strain>
        <tissue evidence="4">Whole organism</tissue>
    </source>
</reference>
<dbReference type="SMART" id="SM00305">
    <property type="entry name" value="HintC"/>
    <property type="match status" value="1"/>
</dbReference>
<dbReference type="EMBL" id="WUAV01000006">
    <property type="protein sequence ID" value="KAF1748014.1"/>
    <property type="molecule type" value="Genomic_DNA"/>
</dbReference>
<dbReference type="CTD" id="9825709"/>
<dbReference type="Proteomes" id="UP000483820">
    <property type="component" value="Chromosome X"/>
</dbReference>
<comment type="caution">
    <text evidence="4">The sequence shown here is derived from an EMBL/GenBank/DDBJ whole genome shotgun (WGS) entry which is preliminary data.</text>
</comment>
<evidence type="ECO:0000259" key="2">
    <source>
        <dbReference type="SMART" id="SM00305"/>
    </source>
</evidence>